<feature type="transmembrane region" description="Helical" evidence="7">
    <location>
        <begin position="629"/>
        <end position="652"/>
    </location>
</feature>
<dbReference type="Pfam" id="PF03169">
    <property type="entry name" value="OPT"/>
    <property type="match status" value="1"/>
</dbReference>
<feature type="transmembrane region" description="Helical" evidence="7">
    <location>
        <begin position="58"/>
        <end position="79"/>
    </location>
</feature>
<organism evidence="8 9">
    <name type="scientific">Triticum turgidum subsp. durum</name>
    <name type="common">Durum wheat</name>
    <name type="synonym">Triticum durum</name>
    <dbReference type="NCBI Taxonomy" id="4567"/>
    <lineage>
        <taxon>Eukaryota</taxon>
        <taxon>Viridiplantae</taxon>
        <taxon>Streptophyta</taxon>
        <taxon>Embryophyta</taxon>
        <taxon>Tracheophyta</taxon>
        <taxon>Spermatophyta</taxon>
        <taxon>Magnoliopsida</taxon>
        <taxon>Liliopsida</taxon>
        <taxon>Poales</taxon>
        <taxon>Poaceae</taxon>
        <taxon>BOP clade</taxon>
        <taxon>Pooideae</taxon>
        <taxon>Triticodae</taxon>
        <taxon>Triticeae</taxon>
        <taxon>Triticinae</taxon>
        <taxon>Triticum</taxon>
    </lineage>
</organism>
<sequence length="685" mass="74931">MDATIGDVSVASSVERVFESQPPLPGTWGQVTLRSMAISVVLGTVFGFVGLRIMMKAGIIQALNLPINVLSFFFLKWLINLQRAAGFTTLPFSRQENVLILTTVTTCLNTAICGGFANYVVGMTSGVAKSLGENPDPRDIVDNIPTGRWMLFLFLIGMVGVTASVPLNQVMIVDYMLLFPSGTVQAHLVNSFHTPQGAHVAKLQVATIFKFFLGSFSWTIFSWLYTAGNDCGFSNFPLFGLELYKHRFKFDFSPTFVGVGMICPHVVNFALLFGGIISWGLLYPFLESKHGQWYHTDSASSLTGMNGYKVFICITIIITDGMFNFLTVIIASCIDIKHKRQDIDSGLSNYMKKYPSLNYDDRKRIEVFLQNKIPLTISVGGYIASATISVVVIPWLFDQIKFYHVATLYIITPVIAFANTYANGLTDWSVGYTYGKFTIFVVAAWIVKPGAIVAGLVACGIMIAALHISSQATQDIKTAFMTLTSERAMVIGQIVGVVIGSIVSPCIFLAFQKSEKPGVTIGSAQSHYPCPFAGLFRSIGVIGIGGVKELPKYCLTMCFAAFCIKIVTDVLSLVSQEKGWRMHKYLPNMTVVALPFFAGPDFPIDMCLGTAVMYLWTKMNKRSSTLLSSAVAAGLICGEGLFALPSVVLTTFSIQPPMCMKFFHSGKEVDVVESFLNKLGTPTKT</sequence>
<feature type="transmembrane region" description="Helical" evidence="7">
    <location>
        <begin position="373"/>
        <end position="397"/>
    </location>
</feature>
<dbReference type="PANTHER" id="PTHR31645">
    <property type="entry name" value="OLIGOPEPTIDE TRANSPORTER YGL114W-RELATED"/>
    <property type="match status" value="1"/>
</dbReference>
<evidence type="ECO:0000256" key="3">
    <source>
        <dbReference type="ARBA" id="ARBA00022448"/>
    </source>
</evidence>
<feature type="transmembrane region" description="Helical" evidence="7">
    <location>
        <begin position="31"/>
        <end position="51"/>
    </location>
</feature>
<dbReference type="InterPro" id="IPR045035">
    <property type="entry name" value="YSL-like"/>
</dbReference>
<dbReference type="AlphaFoldDB" id="A0A9R0WTQ3"/>
<keyword evidence="3" id="KW-0813">Transport</keyword>
<dbReference type="NCBIfam" id="TIGR00728">
    <property type="entry name" value="OPT_sfam"/>
    <property type="match status" value="1"/>
</dbReference>
<keyword evidence="9" id="KW-1185">Reference proteome</keyword>
<comment type="similarity">
    <text evidence="2">Belongs to the YSL (TC 2.A.67.2) family.</text>
</comment>
<dbReference type="EMBL" id="LT934119">
    <property type="protein sequence ID" value="VAI23511.1"/>
    <property type="molecule type" value="Genomic_DNA"/>
</dbReference>
<dbReference type="OMA" id="AYITCAA"/>
<reference evidence="8 9" key="1">
    <citation type="submission" date="2017-09" db="EMBL/GenBank/DDBJ databases">
        <authorList>
            <consortium name="International Durum Wheat Genome Sequencing Consortium (IDWGSC)"/>
            <person name="Milanesi L."/>
        </authorList>
    </citation>
    <scope>NUCLEOTIDE SEQUENCE [LARGE SCALE GENOMIC DNA]</scope>
    <source>
        <strain evidence="9">cv. Svevo</strain>
    </source>
</reference>
<evidence type="ECO:0000313" key="8">
    <source>
        <dbReference type="EMBL" id="VAI23511.1"/>
    </source>
</evidence>
<feature type="transmembrane region" description="Helical" evidence="7">
    <location>
        <begin position="149"/>
        <end position="167"/>
    </location>
</feature>
<dbReference type="GO" id="GO:0035673">
    <property type="term" value="F:oligopeptide transmembrane transporter activity"/>
    <property type="evidence" value="ECO:0007669"/>
    <property type="project" value="InterPro"/>
</dbReference>
<dbReference type="InterPro" id="IPR004813">
    <property type="entry name" value="OPT"/>
</dbReference>
<proteinExistence type="inferred from homology"/>
<evidence type="ECO:0000256" key="2">
    <source>
        <dbReference type="ARBA" id="ARBA00010276"/>
    </source>
</evidence>
<dbReference type="Proteomes" id="UP000324705">
    <property type="component" value="Chromosome 5A"/>
</dbReference>
<keyword evidence="4 7" id="KW-0812">Transmembrane</keyword>
<feature type="transmembrane region" description="Helical" evidence="7">
    <location>
        <begin position="403"/>
        <end position="425"/>
    </location>
</feature>
<evidence type="ECO:0000256" key="6">
    <source>
        <dbReference type="ARBA" id="ARBA00023136"/>
    </source>
</evidence>
<feature type="transmembrane region" description="Helical" evidence="7">
    <location>
        <begin position="488"/>
        <end position="511"/>
    </location>
</feature>
<evidence type="ECO:0000256" key="5">
    <source>
        <dbReference type="ARBA" id="ARBA00022989"/>
    </source>
</evidence>
<evidence type="ECO:0000313" key="9">
    <source>
        <dbReference type="Proteomes" id="UP000324705"/>
    </source>
</evidence>
<evidence type="ECO:0000256" key="1">
    <source>
        <dbReference type="ARBA" id="ARBA00004141"/>
    </source>
</evidence>
<name>A0A9R0WTQ3_TRITD</name>
<feature type="transmembrane region" description="Helical" evidence="7">
    <location>
        <begin position="553"/>
        <end position="574"/>
    </location>
</feature>
<protein>
    <submittedName>
        <fullName evidence="8">Uncharacterized protein</fullName>
    </submittedName>
</protein>
<keyword evidence="5 7" id="KW-1133">Transmembrane helix</keyword>
<evidence type="ECO:0000256" key="7">
    <source>
        <dbReference type="SAM" id="Phobius"/>
    </source>
</evidence>
<feature type="transmembrane region" description="Helical" evidence="7">
    <location>
        <begin position="256"/>
        <end position="286"/>
    </location>
</feature>
<dbReference type="GO" id="GO:0016020">
    <property type="term" value="C:membrane"/>
    <property type="evidence" value="ECO:0007669"/>
    <property type="project" value="UniProtKB-SubCell"/>
</dbReference>
<dbReference type="PANTHER" id="PTHR31645:SF91">
    <property type="entry name" value="AMINO ACID TRANSPORTER TRANSMEMBRANE DOMAIN-CONTAINING PROTEIN"/>
    <property type="match status" value="1"/>
</dbReference>
<gene>
    <name evidence="8" type="ORF">TRITD_5Av1G222150</name>
</gene>
<comment type="subcellular location">
    <subcellularLocation>
        <location evidence="1">Membrane</location>
        <topology evidence="1">Multi-pass membrane protein</topology>
    </subcellularLocation>
</comment>
<accession>A0A9R0WTQ3</accession>
<keyword evidence="6 7" id="KW-0472">Membrane</keyword>
<evidence type="ECO:0000256" key="4">
    <source>
        <dbReference type="ARBA" id="ARBA00022692"/>
    </source>
</evidence>
<feature type="transmembrane region" description="Helical" evidence="7">
    <location>
        <begin position="306"/>
        <end position="331"/>
    </location>
</feature>
<dbReference type="Gramene" id="TRITD5Av1G222150.1">
    <property type="protein sequence ID" value="TRITD5Av1G222150.1"/>
    <property type="gene ID" value="TRITD5Av1G222150"/>
</dbReference>
<feature type="transmembrane region" description="Helical" evidence="7">
    <location>
        <begin position="99"/>
        <end position="121"/>
    </location>
</feature>
<feature type="transmembrane region" description="Helical" evidence="7">
    <location>
        <begin position="437"/>
        <end position="468"/>
    </location>
</feature>